<dbReference type="EMBL" id="CABIJS010000555">
    <property type="protein sequence ID" value="VUZ53270.1"/>
    <property type="molecule type" value="Genomic_DNA"/>
</dbReference>
<dbReference type="PANTHER" id="PTHR13800">
    <property type="entry name" value="TRANSIENT RECEPTOR POTENTIAL CATION CHANNEL, SUBFAMILY M, MEMBER 6"/>
    <property type="match status" value="1"/>
</dbReference>
<dbReference type="GO" id="GO:0005886">
    <property type="term" value="C:plasma membrane"/>
    <property type="evidence" value="ECO:0007669"/>
    <property type="project" value="TreeGrafter"/>
</dbReference>
<dbReference type="InterPro" id="IPR050927">
    <property type="entry name" value="TRPM"/>
</dbReference>
<evidence type="ECO:0000313" key="2">
    <source>
        <dbReference type="EMBL" id="VUZ53270.1"/>
    </source>
</evidence>
<dbReference type="Proteomes" id="UP000321570">
    <property type="component" value="Unassembled WGS sequence"/>
</dbReference>
<dbReference type="GO" id="GO:0005261">
    <property type="term" value="F:monoatomic cation channel activity"/>
    <property type="evidence" value="ECO:0007669"/>
    <property type="project" value="TreeGrafter"/>
</dbReference>
<gene>
    <name evidence="2" type="ORF">WMSIL1_LOCUS11731</name>
</gene>
<name>A0A564Z1G5_HYMDI</name>
<keyword evidence="3" id="KW-1185">Reference proteome</keyword>
<dbReference type="PANTHER" id="PTHR13800:SF1">
    <property type="entry name" value="TRANSIENT RECEPTOR POTENTIAL CATION CHANNEL TRPM"/>
    <property type="match status" value="1"/>
</dbReference>
<accession>A0A564Z1G5</accession>
<feature type="non-terminal residue" evidence="2">
    <location>
        <position position="1"/>
    </location>
</feature>
<feature type="non-terminal residue" evidence="2">
    <location>
        <position position="174"/>
    </location>
</feature>
<evidence type="ECO:0000259" key="1">
    <source>
        <dbReference type="Pfam" id="PF18139"/>
    </source>
</evidence>
<dbReference type="Pfam" id="PF18139">
    <property type="entry name" value="LSDAT_euk"/>
    <property type="match status" value="1"/>
</dbReference>
<dbReference type="GO" id="GO:0030001">
    <property type="term" value="P:metal ion transport"/>
    <property type="evidence" value="ECO:0007669"/>
    <property type="project" value="TreeGrafter"/>
</dbReference>
<organism evidence="2 3">
    <name type="scientific">Hymenolepis diminuta</name>
    <name type="common">Rat tapeworm</name>
    <dbReference type="NCBI Taxonomy" id="6216"/>
    <lineage>
        <taxon>Eukaryota</taxon>
        <taxon>Metazoa</taxon>
        <taxon>Spiralia</taxon>
        <taxon>Lophotrochozoa</taxon>
        <taxon>Platyhelminthes</taxon>
        <taxon>Cestoda</taxon>
        <taxon>Eucestoda</taxon>
        <taxon>Cyclophyllidea</taxon>
        <taxon>Hymenolepididae</taxon>
        <taxon>Hymenolepis</taxon>
    </lineage>
</organism>
<dbReference type="AlphaFoldDB" id="A0A564Z1G5"/>
<protein>
    <recommendedName>
        <fullName evidence="1">TRPM SLOG domain-containing protein</fullName>
    </recommendedName>
</protein>
<feature type="domain" description="TRPM SLOG" evidence="1">
    <location>
        <begin position="58"/>
        <end position="171"/>
    </location>
</feature>
<sequence>SSFDGREYCECSADCGLHEKFSDNDDLNEVIASRSEDYIKRPTNTFGQFETPCSNVMAEFVRITDDTSTDNLSLLFFKIWKLKKPELVLTIYGSVPLSKSLQKRFYNMIINVVRKTLTWVITDGVFGSVAEVISNGMRGYAEAYGLSKLQVVGLAPWRQLSFHSQLHSSDYSVG</sequence>
<evidence type="ECO:0000313" key="3">
    <source>
        <dbReference type="Proteomes" id="UP000321570"/>
    </source>
</evidence>
<dbReference type="InterPro" id="IPR041491">
    <property type="entry name" value="TRPM_SLOG"/>
</dbReference>
<reference evidence="2 3" key="1">
    <citation type="submission" date="2019-07" db="EMBL/GenBank/DDBJ databases">
        <authorList>
            <person name="Jastrzebski P J."/>
            <person name="Paukszto L."/>
            <person name="Jastrzebski P J."/>
        </authorList>
    </citation>
    <scope>NUCLEOTIDE SEQUENCE [LARGE SCALE GENOMIC DNA]</scope>
    <source>
        <strain evidence="2 3">WMS-il1</strain>
    </source>
</reference>
<proteinExistence type="predicted"/>